<evidence type="ECO:0000259" key="8">
    <source>
        <dbReference type="SMART" id="SM00014"/>
    </source>
</evidence>
<evidence type="ECO:0000256" key="1">
    <source>
        <dbReference type="ARBA" id="ARBA00004651"/>
    </source>
</evidence>
<dbReference type="SUPFAM" id="SSF48317">
    <property type="entry name" value="Acid phosphatase/Vanadium-dependent haloperoxidase"/>
    <property type="match status" value="1"/>
</dbReference>
<keyword evidence="5 7" id="KW-1133">Transmembrane helix</keyword>
<organism evidence="9 10">
    <name type="scientific">Clostridium tyrobutyricum DIVETGP</name>
    <dbReference type="NCBI Taxonomy" id="1408889"/>
    <lineage>
        <taxon>Bacteria</taxon>
        <taxon>Bacillati</taxon>
        <taxon>Bacillota</taxon>
        <taxon>Clostridia</taxon>
        <taxon>Eubacteriales</taxon>
        <taxon>Clostridiaceae</taxon>
        <taxon>Clostridium</taxon>
    </lineage>
</organism>
<dbReference type="PANTHER" id="PTHR14969:SF62">
    <property type="entry name" value="DECAPRENYLPHOSPHORYL-5-PHOSPHORIBOSE PHOSPHATASE RV3807C-RELATED"/>
    <property type="match status" value="1"/>
</dbReference>
<keyword evidence="10" id="KW-1185">Reference proteome</keyword>
<dbReference type="GO" id="GO:0016787">
    <property type="term" value="F:hydrolase activity"/>
    <property type="evidence" value="ECO:0007669"/>
    <property type="project" value="UniProtKB-KW"/>
</dbReference>
<feature type="transmembrane region" description="Helical" evidence="7">
    <location>
        <begin position="102"/>
        <end position="120"/>
    </location>
</feature>
<feature type="transmembrane region" description="Helical" evidence="7">
    <location>
        <begin position="7"/>
        <end position="23"/>
    </location>
</feature>
<feature type="transmembrane region" description="Helical" evidence="7">
    <location>
        <begin position="126"/>
        <end position="144"/>
    </location>
</feature>
<comment type="caution">
    <text evidence="9">The sequence shown here is derived from an EMBL/GenBank/DDBJ whole genome shotgun (WGS) entry which is preliminary data.</text>
</comment>
<dbReference type="Proteomes" id="UP000019482">
    <property type="component" value="Unassembled WGS sequence"/>
</dbReference>
<reference evidence="9 10" key="1">
    <citation type="journal article" date="2015" name="Genome Announc.">
        <title>Draft Genome Sequence of Clostridium tyrobutyricum Strain DIVETGP, Isolated from Cow's Milk for Grana Padano Production.</title>
        <authorList>
            <person name="Soggiu A."/>
            <person name="Piras C."/>
            <person name="Gaiarsa S."/>
            <person name="Sassera D."/>
            <person name="Roncada P."/>
            <person name="Bendixen E."/>
            <person name="Brasca M."/>
            <person name="Bonizzi L."/>
        </authorList>
    </citation>
    <scope>NUCLEOTIDE SEQUENCE [LARGE SCALE GENOMIC DNA]</scope>
    <source>
        <strain evidence="9 10">DIVETGP</strain>
    </source>
</reference>
<evidence type="ECO:0000313" key="9">
    <source>
        <dbReference type="EMBL" id="CDL90617.1"/>
    </source>
</evidence>
<evidence type="ECO:0000256" key="5">
    <source>
        <dbReference type="ARBA" id="ARBA00022989"/>
    </source>
</evidence>
<protein>
    <submittedName>
        <fullName evidence="9">PAP2 family protein</fullName>
    </submittedName>
</protein>
<dbReference type="Gene3D" id="1.20.144.10">
    <property type="entry name" value="Phosphatidic acid phosphatase type 2/haloperoxidase"/>
    <property type="match status" value="1"/>
</dbReference>
<gene>
    <name evidence="9" type="ORF">CTDIVETGP_0687</name>
</gene>
<proteinExistence type="predicted"/>
<dbReference type="EMBL" id="CBXI010000008">
    <property type="protein sequence ID" value="CDL90617.1"/>
    <property type="molecule type" value="Genomic_DNA"/>
</dbReference>
<dbReference type="Pfam" id="PF01569">
    <property type="entry name" value="PAP2"/>
    <property type="match status" value="1"/>
</dbReference>
<dbReference type="InterPro" id="IPR036938">
    <property type="entry name" value="PAP2/HPO_sf"/>
</dbReference>
<feature type="transmembrane region" description="Helical" evidence="7">
    <location>
        <begin position="29"/>
        <end position="49"/>
    </location>
</feature>
<evidence type="ECO:0000256" key="3">
    <source>
        <dbReference type="ARBA" id="ARBA00022692"/>
    </source>
</evidence>
<evidence type="ECO:0000256" key="2">
    <source>
        <dbReference type="ARBA" id="ARBA00022475"/>
    </source>
</evidence>
<dbReference type="SMART" id="SM00014">
    <property type="entry name" value="acidPPc"/>
    <property type="match status" value="1"/>
</dbReference>
<evidence type="ECO:0000256" key="6">
    <source>
        <dbReference type="ARBA" id="ARBA00023136"/>
    </source>
</evidence>
<name>W6NEW0_CLOTY</name>
<feature type="domain" description="Phosphatidic acid phosphatase type 2/haloperoxidase" evidence="8">
    <location>
        <begin position="30"/>
        <end position="141"/>
    </location>
</feature>
<sequence length="145" mass="16269">MCIMTKLGDMGAIWIAIAFILLLDKTYRYMGKMIIITLVASTVLGEGILKHLIKRLRPCNEKKDIELIIKKPVSLYSFPSGHTLSSFAVAGVLSTYFIQYELIFIVLASLIALSRIYLYVHYPTDVIGGIIIGLMCSKFILIFCN</sequence>
<dbReference type="InterPro" id="IPR000326">
    <property type="entry name" value="PAP2/HPO"/>
</dbReference>
<dbReference type="PANTHER" id="PTHR14969">
    <property type="entry name" value="SPHINGOSINE-1-PHOSPHATE PHOSPHOHYDROLASE"/>
    <property type="match status" value="1"/>
</dbReference>
<evidence type="ECO:0000256" key="7">
    <source>
        <dbReference type="SAM" id="Phobius"/>
    </source>
</evidence>
<evidence type="ECO:0000313" key="10">
    <source>
        <dbReference type="Proteomes" id="UP000019482"/>
    </source>
</evidence>
<dbReference type="AlphaFoldDB" id="W6NEW0"/>
<keyword evidence="4" id="KW-0378">Hydrolase</keyword>
<keyword evidence="6 7" id="KW-0472">Membrane</keyword>
<accession>W6NEW0</accession>
<keyword evidence="3 7" id="KW-0812">Transmembrane</keyword>
<keyword evidence="2" id="KW-1003">Cell membrane</keyword>
<evidence type="ECO:0000256" key="4">
    <source>
        <dbReference type="ARBA" id="ARBA00022801"/>
    </source>
</evidence>
<dbReference type="GO" id="GO:0005886">
    <property type="term" value="C:plasma membrane"/>
    <property type="evidence" value="ECO:0007669"/>
    <property type="project" value="UniProtKB-SubCell"/>
</dbReference>
<comment type="subcellular location">
    <subcellularLocation>
        <location evidence="1">Cell membrane</location>
        <topology evidence="1">Multi-pass membrane protein</topology>
    </subcellularLocation>
</comment>